<evidence type="ECO:0000256" key="8">
    <source>
        <dbReference type="ARBA" id="ARBA00023196"/>
    </source>
</evidence>
<dbReference type="AlphaFoldDB" id="A0A2H0RN96"/>
<dbReference type="InterPro" id="IPR035968">
    <property type="entry name" value="ATP_synth_F1_ATPase_gsu"/>
</dbReference>
<dbReference type="PANTHER" id="PTHR11693:SF22">
    <property type="entry name" value="ATP SYNTHASE SUBUNIT GAMMA, MITOCHONDRIAL"/>
    <property type="match status" value="1"/>
</dbReference>
<evidence type="ECO:0000256" key="3">
    <source>
        <dbReference type="ARBA" id="ARBA00007681"/>
    </source>
</evidence>
<dbReference type="HAMAP" id="MF_00815">
    <property type="entry name" value="ATP_synth_gamma_bact"/>
    <property type="match status" value="1"/>
</dbReference>
<evidence type="ECO:0000256" key="2">
    <source>
        <dbReference type="ARBA" id="ARBA00004170"/>
    </source>
</evidence>
<dbReference type="Proteomes" id="UP000230084">
    <property type="component" value="Unassembled WGS sequence"/>
</dbReference>
<proteinExistence type="inferred from homology"/>
<dbReference type="GO" id="GO:0046933">
    <property type="term" value="F:proton-transporting ATP synthase activity, rotational mechanism"/>
    <property type="evidence" value="ECO:0007669"/>
    <property type="project" value="UniProtKB-UniRule"/>
</dbReference>
<dbReference type="GO" id="GO:0045259">
    <property type="term" value="C:proton-transporting ATP synthase complex"/>
    <property type="evidence" value="ECO:0007669"/>
    <property type="project" value="UniProtKB-KW"/>
</dbReference>
<evidence type="ECO:0000313" key="11">
    <source>
        <dbReference type="EMBL" id="PIR47916.1"/>
    </source>
</evidence>
<reference evidence="11 12" key="1">
    <citation type="submission" date="2017-09" db="EMBL/GenBank/DDBJ databases">
        <title>Depth-based differentiation of microbial function through sediment-hosted aquifers and enrichment of novel symbionts in the deep terrestrial subsurface.</title>
        <authorList>
            <person name="Probst A.J."/>
            <person name="Ladd B."/>
            <person name="Jarett J.K."/>
            <person name="Geller-Mcgrath D.E."/>
            <person name="Sieber C.M."/>
            <person name="Emerson J.B."/>
            <person name="Anantharaman K."/>
            <person name="Thomas B.C."/>
            <person name="Malmstrom R."/>
            <person name="Stieglmeier M."/>
            <person name="Klingl A."/>
            <person name="Woyke T."/>
            <person name="Ryan C.M."/>
            <person name="Banfield J.F."/>
        </authorList>
    </citation>
    <scope>NUCLEOTIDE SEQUENCE [LARGE SCALE GENOMIC DNA]</scope>
    <source>
        <strain evidence="11">CG10_big_fil_rev_8_21_14_0_10_50_16</strain>
    </source>
</reference>
<dbReference type="Pfam" id="PF00231">
    <property type="entry name" value="ATP-synt"/>
    <property type="match status" value="1"/>
</dbReference>
<dbReference type="GO" id="GO:0042777">
    <property type="term" value="P:proton motive force-driven plasma membrane ATP synthesis"/>
    <property type="evidence" value="ECO:0007669"/>
    <property type="project" value="UniProtKB-UniRule"/>
</dbReference>
<evidence type="ECO:0000256" key="10">
    <source>
        <dbReference type="HAMAP-Rule" id="MF_00815"/>
    </source>
</evidence>
<keyword evidence="4 10" id="KW-0813">Transport</keyword>
<organism evidence="11 12">
    <name type="scientific">Candidatus Uhrbacteria bacterium CG10_big_fil_rev_8_21_14_0_10_50_16</name>
    <dbReference type="NCBI Taxonomy" id="1975039"/>
    <lineage>
        <taxon>Bacteria</taxon>
        <taxon>Candidatus Uhriibacteriota</taxon>
    </lineage>
</organism>
<dbReference type="Gene3D" id="1.10.287.80">
    <property type="entry name" value="ATP synthase, gamma subunit, helix hairpin domain"/>
    <property type="match status" value="2"/>
</dbReference>
<keyword evidence="7 10" id="KW-0472">Membrane</keyword>
<keyword evidence="10" id="KW-1003">Cell membrane</keyword>
<comment type="caution">
    <text evidence="11">The sequence shown here is derived from an EMBL/GenBank/DDBJ whole genome shotgun (WGS) entry which is preliminary data.</text>
</comment>
<comment type="subcellular location">
    <subcellularLocation>
        <location evidence="10">Cell membrane</location>
        <topology evidence="10">Peripheral membrane protein</topology>
    </subcellularLocation>
    <subcellularLocation>
        <location evidence="2">Membrane</location>
        <topology evidence="2">Peripheral membrane protein</topology>
    </subcellularLocation>
</comment>
<accession>A0A2H0RN96</accession>
<evidence type="ECO:0000313" key="12">
    <source>
        <dbReference type="Proteomes" id="UP000230084"/>
    </source>
</evidence>
<sequence>MAINKKVIQRRIKTVKNTRKITKAMELVSAAKMKRATEAVIGSRPYVTHLRELVREISHRTDVSAHPLLHRREGRERILLILVMSDRGLCGGYNVQMVRKTRAFLEKHAEGVEVDIVTVGKRAGSAARQLNLNIIGHYPDISGSPKAEDARPIIKLAMDGYMSETYDDVFLCYTDFKSAITQTPRIMPLLPLAKMFEDFGEVPEHVLDTQEKPVVETVTEPPEFLFEPDAKQVLNRVLPRIVESMLYQGMLESSASEHAARMMAMKSASEAAEEMIDTLTLYYNQARQAGITQEIAEISGGKAALE</sequence>
<protein>
    <recommendedName>
        <fullName evidence="10">ATP synthase gamma chain</fullName>
    </recommendedName>
    <alternativeName>
        <fullName evidence="10">ATP synthase F1 sector gamma subunit</fullName>
    </alternativeName>
    <alternativeName>
        <fullName evidence="10">F-ATPase gamma subunit</fullName>
    </alternativeName>
</protein>
<keyword evidence="9 10" id="KW-0066">ATP synthesis</keyword>
<dbReference type="NCBIfam" id="TIGR01146">
    <property type="entry name" value="ATPsyn_F1gamma"/>
    <property type="match status" value="1"/>
</dbReference>
<keyword evidence="6 10" id="KW-0406">Ion transport</keyword>
<gene>
    <name evidence="10 11" type="primary">atpG</name>
    <name evidence="11" type="ORF">COV06_00750</name>
</gene>
<keyword evidence="5 10" id="KW-0375">Hydrogen ion transport</keyword>
<comment type="similarity">
    <text evidence="3 10">Belongs to the ATPase gamma chain family.</text>
</comment>
<evidence type="ECO:0000256" key="9">
    <source>
        <dbReference type="ARBA" id="ARBA00023310"/>
    </source>
</evidence>
<dbReference type="PRINTS" id="PR00126">
    <property type="entry name" value="ATPASEGAMMA"/>
</dbReference>
<comment type="subunit">
    <text evidence="10">F-type ATPases have 2 components, CF(1) - the catalytic core - and CF(0) - the membrane proton channel. CF(1) has five subunits: alpha(3), beta(3), gamma(1), delta(1), epsilon(1). CF(0) has three main subunits: a, b and c.</text>
</comment>
<keyword evidence="8 10" id="KW-0139">CF(1)</keyword>
<dbReference type="InterPro" id="IPR000131">
    <property type="entry name" value="ATP_synth_F1_gsu"/>
</dbReference>
<dbReference type="CDD" id="cd12151">
    <property type="entry name" value="F1-ATPase_gamma"/>
    <property type="match status" value="1"/>
</dbReference>
<dbReference type="EMBL" id="PCYM01000001">
    <property type="protein sequence ID" value="PIR47916.1"/>
    <property type="molecule type" value="Genomic_DNA"/>
</dbReference>
<evidence type="ECO:0000256" key="5">
    <source>
        <dbReference type="ARBA" id="ARBA00022781"/>
    </source>
</evidence>
<dbReference type="GO" id="GO:0005524">
    <property type="term" value="F:ATP binding"/>
    <property type="evidence" value="ECO:0007669"/>
    <property type="project" value="UniProtKB-UniRule"/>
</dbReference>
<evidence type="ECO:0000256" key="1">
    <source>
        <dbReference type="ARBA" id="ARBA00003456"/>
    </source>
</evidence>
<evidence type="ECO:0000256" key="6">
    <source>
        <dbReference type="ARBA" id="ARBA00023065"/>
    </source>
</evidence>
<dbReference type="Gene3D" id="3.40.1380.10">
    <property type="match status" value="1"/>
</dbReference>
<dbReference type="SUPFAM" id="SSF52943">
    <property type="entry name" value="ATP synthase (F1-ATPase), gamma subunit"/>
    <property type="match status" value="1"/>
</dbReference>
<name>A0A2H0RN96_9BACT</name>
<dbReference type="PANTHER" id="PTHR11693">
    <property type="entry name" value="ATP SYNTHASE GAMMA CHAIN"/>
    <property type="match status" value="1"/>
</dbReference>
<evidence type="ECO:0000256" key="7">
    <source>
        <dbReference type="ARBA" id="ARBA00023136"/>
    </source>
</evidence>
<evidence type="ECO:0000256" key="4">
    <source>
        <dbReference type="ARBA" id="ARBA00022448"/>
    </source>
</evidence>
<comment type="function">
    <text evidence="1 10">Produces ATP from ADP in the presence of a proton gradient across the membrane. The gamma chain is believed to be important in regulating ATPase activity and the flow of protons through the CF(0) complex.</text>
</comment>
<dbReference type="GO" id="GO:0005886">
    <property type="term" value="C:plasma membrane"/>
    <property type="evidence" value="ECO:0007669"/>
    <property type="project" value="UniProtKB-SubCell"/>
</dbReference>